<keyword evidence="8 13" id="KW-1133">Transmembrane helix</keyword>
<keyword evidence="5" id="KW-1003">Cell membrane</keyword>
<protein>
    <recommendedName>
        <fullName evidence="13">Nickel/cobalt efflux system</fullName>
    </recommendedName>
</protein>
<evidence type="ECO:0000256" key="10">
    <source>
        <dbReference type="ARBA" id="ARBA00023112"/>
    </source>
</evidence>
<keyword evidence="3" id="KW-0171">Cobalt transport</keyword>
<gene>
    <name evidence="14" type="ORF">BKG89_01215</name>
</gene>
<keyword evidence="12" id="KW-0170">Cobalt</keyword>
<evidence type="ECO:0000256" key="5">
    <source>
        <dbReference type="ARBA" id="ARBA00022475"/>
    </source>
</evidence>
<evidence type="ECO:0000256" key="12">
    <source>
        <dbReference type="ARBA" id="ARBA00023285"/>
    </source>
</evidence>
<comment type="caution">
    <text evidence="14">The sequence shown here is derived from an EMBL/GenBank/DDBJ whole genome shotgun (WGS) entry which is preliminary data.</text>
</comment>
<dbReference type="InterPro" id="IPR051224">
    <property type="entry name" value="NiCoT_RcnA"/>
</dbReference>
<keyword evidence="6" id="KW-0533">Nickel</keyword>
<dbReference type="EMBL" id="MLAA01000004">
    <property type="protein sequence ID" value="OOF71159.1"/>
    <property type="molecule type" value="Genomic_DNA"/>
</dbReference>
<comment type="similarity">
    <text evidence="13">Belongs to the NiCoT transporter (TC 2.A.52) family.</text>
</comment>
<keyword evidence="4 13" id="KW-0813">Transport</keyword>
<organism evidence="14 15">
    <name type="scientific">Rodentibacter caecimuris</name>
    <dbReference type="NCBI Taxonomy" id="1796644"/>
    <lineage>
        <taxon>Bacteria</taxon>
        <taxon>Pseudomonadati</taxon>
        <taxon>Pseudomonadota</taxon>
        <taxon>Gammaproteobacteria</taxon>
        <taxon>Pasteurellales</taxon>
        <taxon>Pasteurellaceae</taxon>
        <taxon>Rodentibacter</taxon>
    </lineage>
</organism>
<accession>A0ABX3KZU6</accession>
<evidence type="ECO:0000256" key="3">
    <source>
        <dbReference type="ARBA" id="ARBA00022426"/>
    </source>
</evidence>
<name>A0ABX3KZU6_9PAST</name>
<keyword evidence="15" id="KW-1185">Reference proteome</keyword>
<reference evidence="14 15" key="1">
    <citation type="submission" date="2016-10" db="EMBL/GenBank/DDBJ databases">
        <title>Rodentibacter gen. nov. and new species.</title>
        <authorList>
            <person name="Christensen H."/>
        </authorList>
    </citation>
    <scope>NUCLEOTIDE SEQUENCE [LARGE SCALE GENOMIC DNA]</scope>
    <source>
        <strain evidence="14 15">1998236014</strain>
    </source>
</reference>
<feature type="transmembrane region" description="Helical" evidence="13">
    <location>
        <begin position="139"/>
        <end position="159"/>
    </location>
</feature>
<evidence type="ECO:0000256" key="8">
    <source>
        <dbReference type="ARBA" id="ARBA00022989"/>
    </source>
</evidence>
<keyword evidence="9" id="KW-0406">Ion transport</keyword>
<keyword evidence="7 13" id="KW-0812">Transmembrane</keyword>
<evidence type="ECO:0000256" key="4">
    <source>
        <dbReference type="ARBA" id="ARBA00022448"/>
    </source>
</evidence>
<evidence type="ECO:0000256" key="7">
    <source>
        <dbReference type="ARBA" id="ARBA00022692"/>
    </source>
</evidence>
<proteinExistence type="inferred from homology"/>
<dbReference type="Pfam" id="PF03824">
    <property type="entry name" value="NicO"/>
    <property type="match status" value="1"/>
</dbReference>
<evidence type="ECO:0000313" key="14">
    <source>
        <dbReference type="EMBL" id="OOF71159.1"/>
    </source>
</evidence>
<evidence type="ECO:0000256" key="6">
    <source>
        <dbReference type="ARBA" id="ARBA00022596"/>
    </source>
</evidence>
<comment type="subcellular location">
    <subcellularLocation>
        <location evidence="2 13">Cell membrane</location>
        <topology evidence="2 13">Multi-pass membrane protein</topology>
    </subcellularLocation>
</comment>
<dbReference type="RefSeq" id="WP_077462368.1">
    <property type="nucleotide sequence ID" value="NZ_MLAA01000004.1"/>
</dbReference>
<evidence type="ECO:0000256" key="1">
    <source>
        <dbReference type="ARBA" id="ARBA00002510"/>
    </source>
</evidence>
<evidence type="ECO:0000256" key="11">
    <source>
        <dbReference type="ARBA" id="ARBA00023136"/>
    </source>
</evidence>
<evidence type="ECO:0000256" key="2">
    <source>
        <dbReference type="ARBA" id="ARBA00004651"/>
    </source>
</evidence>
<feature type="transmembrane region" description="Helical" evidence="13">
    <location>
        <begin position="7"/>
        <end position="31"/>
    </location>
</feature>
<feature type="transmembrane region" description="Helical" evidence="13">
    <location>
        <begin position="51"/>
        <end position="72"/>
    </location>
</feature>
<comment type="function">
    <text evidence="1">Efflux system for nickel and cobalt.</text>
</comment>
<feature type="transmembrane region" description="Helical" evidence="13">
    <location>
        <begin position="217"/>
        <end position="237"/>
    </location>
</feature>
<evidence type="ECO:0000256" key="9">
    <source>
        <dbReference type="ARBA" id="ARBA00023065"/>
    </source>
</evidence>
<evidence type="ECO:0000313" key="15">
    <source>
        <dbReference type="Proteomes" id="UP000188820"/>
    </source>
</evidence>
<dbReference type="PANTHER" id="PTHR40659">
    <property type="entry name" value="NICKEL/COBALT EFFLUX SYSTEM RCNA"/>
    <property type="match status" value="1"/>
</dbReference>
<evidence type="ECO:0000256" key="13">
    <source>
        <dbReference type="RuleBase" id="RU362101"/>
    </source>
</evidence>
<feature type="transmembrane region" description="Helical" evidence="13">
    <location>
        <begin position="243"/>
        <end position="273"/>
    </location>
</feature>
<keyword evidence="10" id="KW-0921">Nickel transport</keyword>
<feature type="transmembrane region" description="Helical" evidence="13">
    <location>
        <begin position="93"/>
        <end position="119"/>
    </location>
</feature>
<feature type="transmembrane region" description="Helical" evidence="13">
    <location>
        <begin position="294"/>
        <end position="314"/>
    </location>
</feature>
<sequence length="327" mass="36578">MKWNKNLLILCLLIGIIFWGGPWLFIQVAQWQKVINQLMSGYLHQIKDQDTQIAGVWLIVVSFCYGVLHAVGPGHGKFIIGSYLSTHQSRLKNAMGLSFLSSLVQGIVAIMATSVLVVVLKLSSSYFKLSQLWLERSAFILLLLLGFFWCYQSLLKFWLSKKTKRLKINRINSAPLSPIKNIVKNDRTFVANYCSCGHQHLPDNHQLQLAQDWRSKCLIILSIGMRPCSGAIFILFLSYMLDLYFWGILAALVMSFGTGLTLSAFALLVIYARKTAIKLGNWYGSPKFVQQGSIWGKLLAGSIMIFFATSLLYASTLPVRGGAAIIG</sequence>
<dbReference type="InterPro" id="IPR011541">
    <property type="entry name" value="Ni/Co_transpt_high_affinity"/>
</dbReference>
<keyword evidence="11 13" id="KW-0472">Membrane</keyword>
<dbReference type="Proteomes" id="UP000188820">
    <property type="component" value="Unassembled WGS sequence"/>
</dbReference>
<dbReference type="PANTHER" id="PTHR40659:SF1">
    <property type="entry name" value="NICKEL_COBALT EFFLUX SYSTEM RCNA"/>
    <property type="match status" value="1"/>
</dbReference>